<organism evidence="2 3">
    <name type="scientific">Amycolatopsis eburnea</name>
    <dbReference type="NCBI Taxonomy" id="2267691"/>
    <lineage>
        <taxon>Bacteria</taxon>
        <taxon>Bacillati</taxon>
        <taxon>Actinomycetota</taxon>
        <taxon>Actinomycetes</taxon>
        <taxon>Pseudonocardiales</taxon>
        <taxon>Pseudonocardiaceae</taxon>
        <taxon>Amycolatopsis</taxon>
    </lineage>
</organism>
<keyword evidence="2" id="KW-0238">DNA-binding</keyword>
<proteinExistence type="predicted"/>
<feature type="domain" description="Helix-turn-helix" evidence="1">
    <location>
        <begin position="8"/>
        <end position="54"/>
    </location>
</feature>
<evidence type="ECO:0000313" key="2">
    <source>
        <dbReference type="EMBL" id="RSD23942.1"/>
    </source>
</evidence>
<dbReference type="SUPFAM" id="SSF46955">
    <property type="entry name" value="Putative DNA-binding domain"/>
    <property type="match status" value="1"/>
</dbReference>
<comment type="caution">
    <text evidence="2">The sequence shown here is derived from an EMBL/GenBank/DDBJ whole genome shotgun (WGS) entry which is preliminary data.</text>
</comment>
<dbReference type="Proteomes" id="UP000267081">
    <property type="component" value="Unassembled WGS sequence"/>
</dbReference>
<dbReference type="GO" id="GO:0003677">
    <property type="term" value="F:DNA binding"/>
    <property type="evidence" value="ECO:0007669"/>
    <property type="project" value="UniProtKB-KW"/>
</dbReference>
<dbReference type="RefSeq" id="WP_125306629.1">
    <property type="nucleotide sequence ID" value="NZ_RSEC01000021.1"/>
</dbReference>
<dbReference type="InterPro" id="IPR041657">
    <property type="entry name" value="HTH_17"/>
</dbReference>
<protein>
    <submittedName>
        <fullName evidence="2">DNA-binding protein</fullName>
    </submittedName>
</protein>
<name>A0A3R9E283_9PSEU</name>
<dbReference type="InterPro" id="IPR009061">
    <property type="entry name" value="DNA-bd_dom_put_sf"/>
</dbReference>
<dbReference type="AlphaFoldDB" id="A0A3R9E283"/>
<sequence length="64" mass="7441">MADTQPHYLTLAEVADRYRTTERTVRYWRQTDYGPKAVKVGRHVLYPVAELEAFDQRLLSDTAA</sequence>
<evidence type="ECO:0000313" key="3">
    <source>
        <dbReference type="Proteomes" id="UP000267081"/>
    </source>
</evidence>
<dbReference type="EMBL" id="RSEC01000021">
    <property type="protein sequence ID" value="RSD23942.1"/>
    <property type="molecule type" value="Genomic_DNA"/>
</dbReference>
<evidence type="ECO:0000259" key="1">
    <source>
        <dbReference type="Pfam" id="PF12728"/>
    </source>
</evidence>
<gene>
    <name evidence="2" type="ORF">EIY87_06115</name>
</gene>
<dbReference type="Pfam" id="PF12728">
    <property type="entry name" value="HTH_17"/>
    <property type="match status" value="1"/>
</dbReference>
<dbReference type="OrthoDB" id="5524782at2"/>
<accession>A0A3R9E283</accession>
<keyword evidence="3" id="KW-1185">Reference proteome</keyword>
<reference evidence="2 3" key="1">
    <citation type="submission" date="2018-12" db="EMBL/GenBank/DDBJ databases">
        <title>Amycolatopsis eburnea sp. nov. actinomycete associate with arbuscular mycorrhiza fungal spore.</title>
        <authorList>
            <person name="Lumyong S."/>
            <person name="Chaiya L."/>
        </authorList>
    </citation>
    <scope>NUCLEOTIDE SEQUENCE [LARGE SCALE GENOMIC DNA]</scope>
    <source>
        <strain evidence="2 3">GLM-1</strain>
    </source>
</reference>